<accession>A0A418AMS9</accession>
<gene>
    <name evidence="2" type="ORF">DYB32_007906</name>
</gene>
<proteinExistence type="predicted"/>
<dbReference type="AlphaFoldDB" id="A0A418AMS9"/>
<sequence>MIEVNVAVSTSTIARKLDGMLYTIKNTRIEPAACNNDFSKAKRKAFVDNILQHIADGNYIVYFDETNYNLYCKRSKGHAKRGQRAIEKMPTSKGPNIQV</sequence>
<organism evidence="2 3">
    <name type="scientific">Aphanomyces invadans</name>
    <dbReference type="NCBI Taxonomy" id="157072"/>
    <lineage>
        <taxon>Eukaryota</taxon>
        <taxon>Sar</taxon>
        <taxon>Stramenopiles</taxon>
        <taxon>Oomycota</taxon>
        <taxon>Saprolegniomycetes</taxon>
        <taxon>Saprolegniales</taxon>
        <taxon>Verrucalvaceae</taxon>
        <taxon>Aphanomyces</taxon>
    </lineage>
</organism>
<dbReference type="VEuPathDB" id="FungiDB:H310_14595"/>
<protein>
    <recommendedName>
        <fullName evidence="4">Tc1-like transposase DDE domain-containing protein</fullName>
    </recommendedName>
</protein>
<evidence type="ECO:0000313" key="3">
    <source>
        <dbReference type="Proteomes" id="UP000285060"/>
    </source>
</evidence>
<feature type="region of interest" description="Disordered" evidence="1">
    <location>
        <begin position="80"/>
        <end position="99"/>
    </location>
</feature>
<dbReference type="Proteomes" id="UP000285060">
    <property type="component" value="Unassembled WGS sequence"/>
</dbReference>
<dbReference type="EMBL" id="QUSY01001102">
    <property type="protein sequence ID" value="RHY26050.1"/>
    <property type="molecule type" value="Genomic_DNA"/>
</dbReference>
<evidence type="ECO:0000313" key="2">
    <source>
        <dbReference type="EMBL" id="RHY26050.1"/>
    </source>
</evidence>
<reference evidence="2 3" key="1">
    <citation type="submission" date="2018-08" db="EMBL/GenBank/DDBJ databases">
        <title>Aphanomyces genome sequencing and annotation.</title>
        <authorList>
            <person name="Minardi D."/>
            <person name="Oidtmann B."/>
            <person name="Van Der Giezen M."/>
            <person name="Studholme D.J."/>
        </authorList>
    </citation>
    <scope>NUCLEOTIDE SEQUENCE [LARGE SCALE GENOMIC DNA]</scope>
    <source>
        <strain evidence="2 3">NJM0002</strain>
    </source>
</reference>
<name>A0A418AMS9_9STRA</name>
<comment type="caution">
    <text evidence="2">The sequence shown here is derived from an EMBL/GenBank/DDBJ whole genome shotgun (WGS) entry which is preliminary data.</text>
</comment>
<evidence type="ECO:0008006" key="4">
    <source>
        <dbReference type="Google" id="ProtNLM"/>
    </source>
</evidence>
<keyword evidence="3" id="KW-1185">Reference proteome</keyword>
<evidence type="ECO:0000256" key="1">
    <source>
        <dbReference type="SAM" id="MobiDB-lite"/>
    </source>
</evidence>